<keyword evidence="2" id="KW-1185">Reference proteome</keyword>
<dbReference type="EMBL" id="CP022423">
    <property type="protein sequence ID" value="ASM77907.1"/>
    <property type="molecule type" value="Genomic_DNA"/>
</dbReference>
<gene>
    <name evidence="1" type="ORF">VITFI_CDS2129</name>
</gene>
<evidence type="ECO:0000313" key="2">
    <source>
        <dbReference type="Proteomes" id="UP000199729"/>
    </source>
</evidence>
<accession>A0A221KGC8</accession>
<dbReference type="KEGG" id="vff:VITFI_CDS2129"/>
<proteinExistence type="predicted"/>
<dbReference type="AlphaFoldDB" id="A0A221KGC8"/>
<sequence length="46" mass="4962">MCGVLNGLIDPVEDQWRAWPLCEADHADAIQLGLPSPEPPTHAVVV</sequence>
<reference evidence="1 2" key="1">
    <citation type="submission" date="2017-07" db="EMBL/GenBank/DDBJ databases">
        <title>Complete Genome Sequence of the cosmetic ferment Vitreoscilla filiformis (ATCC15551).</title>
        <authorList>
            <person name="Contreras S."/>
            <person name="Sagory-Zalkind P."/>
            <person name="Blanquart H."/>
            <person name="Iltis A."/>
            <person name="Morand S.C."/>
        </authorList>
    </citation>
    <scope>NUCLEOTIDE SEQUENCE [LARGE SCALE GENOMIC DNA]</scope>
    <source>
        <strain evidence="1 2">ATCC 15551</strain>
    </source>
</reference>
<name>A0A221KGC8_VITFI</name>
<evidence type="ECO:0000313" key="1">
    <source>
        <dbReference type="EMBL" id="ASM77907.1"/>
    </source>
</evidence>
<organism evidence="1 2">
    <name type="scientific">Vitreoscilla filiformis</name>
    <dbReference type="NCBI Taxonomy" id="63"/>
    <lineage>
        <taxon>Bacteria</taxon>
        <taxon>Pseudomonadati</taxon>
        <taxon>Pseudomonadota</taxon>
        <taxon>Betaproteobacteria</taxon>
        <taxon>Neisseriales</taxon>
        <taxon>Neisseriaceae</taxon>
        <taxon>Vitreoscilla</taxon>
    </lineage>
</organism>
<protein>
    <submittedName>
        <fullName evidence="1">Uncharacterized protein</fullName>
    </submittedName>
</protein>
<dbReference type="Proteomes" id="UP000199729">
    <property type="component" value="Chromosome"/>
</dbReference>